<keyword evidence="2" id="KW-1185">Reference proteome</keyword>
<dbReference type="InterPro" id="IPR036249">
    <property type="entry name" value="Thioredoxin-like_sf"/>
</dbReference>
<proteinExistence type="predicted"/>
<dbReference type="Pfam" id="PF01257">
    <property type="entry name" value="2Fe-2S_thioredx"/>
    <property type="match status" value="1"/>
</dbReference>
<accession>A0ABS9BPS5</accession>
<comment type="caution">
    <text evidence="1">The sequence shown here is derived from an EMBL/GenBank/DDBJ whole genome shotgun (WGS) entry which is preliminary data.</text>
</comment>
<evidence type="ECO:0000313" key="1">
    <source>
        <dbReference type="EMBL" id="MCF1750054.1"/>
    </source>
</evidence>
<dbReference type="CDD" id="cd02980">
    <property type="entry name" value="TRX_Fd_family"/>
    <property type="match status" value="1"/>
</dbReference>
<name>A0ABS9BPS5_9BACT</name>
<gene>
    <name evidence="1" type="ORF">L0U89_03150</name>
</gene>
<sequence>MGNHRKFIFVCNGSDCKGEGCKELGKEIKELTQSGHNKGKFKIIKTKCMDFCKSAPVVIYHNEVIKKADIAHVKKKIEH</sequence>
<reference evidence="1 2" key="1">
    <citation type="submission" date="2022-01" db="EMBL/GenBank/DDBJ databases">
        <title>Mariniradius saccharolyticus sp. nov., isolated from sediment of a river.</title>
        <authorList>
            <person name="Liu H."/>
        </authorList>
    </citation>
    <scope>NUCLEOTIDE SEQUENCE [LARGE SCALE GENOMIC DNA]</scope>
    <source>
        <strain evidence="1 2">RY-2</strain>
    </source>
</reference>
<protein>
    <submittedName>
        <fullName evidence="1">(2Fe-2S) ferredoxin domain-containing protein</fullName>
    </submittedName>
</protein>
<dbReference type="Gene3D" id="3.40.30.10">
    <property type="entry name" value="Glutaredoxin"/>
    <property type="match status" value="1"/>
</dbReference>
<dbReference type="Proteomes" id="UP001201449">
    <property type="component" value="Unassembled WGS sequence"/>
</dbReference>
<evidence type="ECO:0000313" key="2">
    <source>
        <dbReference type="Proteomes" id="UP001201449"/>
    </source>
</evidence>
<organism evidence="1 2">
    <name type="scientific">Mariniradius sediminis</name>
    <dbReference type="NCBI Taxonomy" id="2909237"/>
    <lineage>
        <taxon>Bacteria</taxon>
        <taxon>Pseudomonadati</taxon>
        <taxon>Bacteroidota</taxon>
        <taxon>Cytophagia</taxon>
        <taxon>Cytophagales</taxon>
        <taxon>Cyclobacteriaceae</taxon>
        <taxon>Mariniradius</taxon>
    </lineage>
</organism>
<dbReference type="SUPFAM" id="SSF52833">
    <property type="entry name" value="Thioredoxin-like"/>
    <property type="match status" value="1"/>
</dbReference>
<dbReference type="EMBL" id="JAKEVZ010000002">
    <property type="protein sequence ID" value="MCF1750054.1"/>
    <property type="molecule type" value="Genomic_DNA"/>
</dbReference>